<dbReference type="STRING" id="94869.SAMN04488529_103230"/>
<gene>
    <name evidence="1" type="ORF">SAMN04488529_103230</name>
</gene>
<dbReference type="RefSeq" id="WP_089968232.1">
    <property type="nucleotide sequence ID" value="NZ_CP071376.1"/>
</dbReference>
<name>A0A1H0RK28_9CLOT</name>
<dbReference type="OrthoDB" id="1930416at2"/>
<dbReference type="AlphaFoldDB" id="A0A1H0RK28"/>
<dbReference type="GeneID" id="65311493"/>
<evidence type="ECO:0000313" key="2">
    <source>
        <dbReference type="Proteomes" id="UP000198597"/>
    </source>
</evidence>
<evidence type="ECO:0000313" key="1">
    <source>
        <dbReference type="EMBL" id="SDP29811.1"/>
    </source>
</evidence>
<dbReference type="EMBL" id="FNJM01000003">
    <property type="protein sequence ID" value="SDP29811.1"/>
    <property type="molecule type" value="Genomic_DNA"/>
</dbReference>
<protein>
    <submittedName>
        <fullName evidence="1">Uncharacterized protein</fullName>
    </submittedName>
</protein>
<dbReference type="Proteomes" id="UP000198597">
    <property type="component" value="Unassembled WGS sequence"/>
</dbReference>
<proteinExistence type="predicted"/>
<accession>A0A1H0RK28</accession>
<keyword evidence="2" id="KW-1185">Reference proteome</keyword>
<sequence length="122" mass="14362">MENKIEFVNSKHIDNYLGLLKQFPKEREYDFDIALKLLSIEEVYCITKDYINEMGINFKELLKDSRIAKNGLFICELAYSLVSKFFQVKSISSTRKLDSDTRNFIIDLLYMYNPIENKVNGL</sequence>
<reference evidence="1 2" key="1">
    <citation type="submission" date="2016-10" db="EMBL/GenBank/DDBJ databases">
        <authorList>
            <person name="de Groot N.N."/>
        </authorList>
    </citation>
    <scope>NUCLEOTIDE SEQUENCE [LARGE SCALE GENOMIC DNA]</scope>
    <source>
        <strain evidence="1 2">DSM 12272</strain>
    </source>
</reference>
<organism evidence="1 2">
    <name type="scientific">Clostridium gasigenes</name>
    <dbReference type="NCBI Taxonomy" id="94869"/>
    <lineage>
        <taxon>Bacteria</taxon>
        <taxon>Bacillati</taxon>
        <taxon>Bacillota</taxon>
        <taxon>Clostridia</taxon>
        <taxon>Eubacteriales</taxon>
        <taxon>Clostridiaceae</taxon>
        <taxon>Clostridium</taxon>
    </lineage>
</organism>